<dbReference type="SUPFAM" id="SSF52540">
    <property type="entry name" value="P-loop containing nucleoside triphosphate hydrolases"/>
    <property type="match status" value="1"/>
</dbReference>
<gene>
    <name evidence="5" type="primary">adk</name>
    <name evidence="8" type="ORF">VPK24_03930</name>
</gene>
<comment type="catalytic activity">
    <reaction evidence="5 7">
        <text>AMP + ATP = 2 ADP</text>
        <dbReference type="Rhea" id="RHEA:12973"/>
        <dbReference type="ChEBI" id="CHEBI:30616"/>
        <dbReference type="ChEBI" id="CHEBI:456215"/>
        <dbReference type="ChEBI" id="CHEBI:456216"/>
        <dbReference type="EC" id="2.7.4.3"/>
    </reaction>
</comment>
<keyword evidence="3 5" id="KW-0547">Nucleotide-binding</keyword>
<dbReference type="PROSITE" id="PS00113">
    <property type="entry name" value="ADENYLATE_KINASE"/>
    <property type="match status" value="1"/>
</dbReference>
<dbReference type="PANTHER" id="PTHR23359">
    <property type="entry name" value="NUCLEOTIDE KINASE"/>
    <property type="match status" value="1"/>
</dbReference>
<dbReference type="EC" id="2.7.4.3" evidence="5 7"/>
<dbReference type="NCBIfam" id="NF011105">
    <property type="entry name" value="PRK14532.1"/>
    <property type="match status" value="1"/>
</dbReference>
<dbReference type="NCBIfam" id="NF011104">
    <property type="entry name" value="PRK14531.1"/>
    <property type="match status" value="1"/>
</dbReference>
<dbReference type="Gene3D" id="3.40.50.300">
    <property type="entry name" value="P-loop containing nucleotide triphosphate hydrolases"/>
    <property type="match status" value="1"/>
</dbReference>
<keyword evidence="5 7" id="KW-0067">ATP-binding</keyword>
<dbReference type="NCBIfam" id="TIGR01351">
    <property type="entry name" value="adk"/>
    <property type="match status" value="1"/>
</dbReference>
<protein>
    <recommendedName>
        <fullName evidence="5 7">Adenylate kinase</fullName>
        <shortName evidence="5">AK</shortName>
        <ecNumber evidence="5 7">2.7.4.3</ecNumber>
    </recommendedName>
    <alternativeName>
        <fullName evidence="5">ATP-AMP transphosphorylase</fullName>
    </alternativeName>
    <alternativeName>
        <fullName evidence="5">ATP:AMP phosphotransferase</fullName>
    </alternativeName>
    <alternativeName>
        <fullName evidence="5">Adenylate monophosphate kinase</fullName>
    </alternativeName>
</protein>
<evidence type="ECO:0000256" key="1">
    <source>
        <dbReference type="ARBA" id="ARBA00022679"/>
    </source>
</evidence>
<comment type="caution">
    <text evidence="8">The sequence shown here is derived from an EMBL/GenBank/DDBJ whole genome shotgun (WGS) entry which is preliminary data.</text>
</comment>
<accession>A0ABW7C6D6</accession>
<feature type="binding site" evidence="5">
    <location>
        <position position="37"/>
    </location>
    <ligand>
        <name>AMP</name>
        <dbReference type="ChEBI" id="CHEBI:456215"/>
    </ligand>
</feature>
<comment type="subunit">
    <text evidence="5 7">Monomer.</text>
</comment>
<dbReference type="NCBIfam" id="NF011100">
    <property type="entry name" value="PRK14527.1"/>
    <property type="match status" value="1"/>
</dbReference>
<dbReference type="InterPro" id="IPR033690">
    <property type="entry name" value="Adenylat_kinase_CS"/>
</dbReference>
<name>A0ABW7C6D6_9CYAN</name>
<evidence type="ECO:0000256" key="7">
    <source>
        <dbReference type="RuleBase" id="RU003331"/>
    </source>
</evidence>
<feature type="binding site" evidence="5">
    <location>
        <position position="175"/>
    </location>
    <ligand>
        <name>ATP</name>
        <dbReference type="ChEBI" id="CHEBI:30616"/>
    </ligand>
</feature>
<feature type="binding site" evidence="5">
    <location>
        <position position="93"/>
    </location>
    <ligand>
        <name>AMP</name>
        <dbReference type="ChEBI" id="CHEBI:456215"/>
    </ligand>
</feature>
<feature type="binding site" evidence="5">
    <location>
        <position position="134"/>
    </location>
    <ligand>
        <name>AMP</name>
        <dbReference type="ChEBI" id="CHEBI:456215"/>
    </ligand>
</feature>
<feature type="binding site" evidence="5">
    <location>
        <begin position="11"/>
        <end position="16"/>
    </location>
    <ligand>
        <name>ATP</name>
        <dbReference type="ChEBI" id="CHEBI:30616"/>
    </ligand>
</feature>
<keyword evidence="4 5" id="KW-0418">Kinase</keyword>
<evidence type="ECO:0000256" key="2">
    <source>
        <dbReference type="ARBA" id="ARBA00022727"/>
    </source>
</evidence>
<dbReference type="NCBIfam" id="NF001381">
    <property type="entry name" value="PRK00279.1-3"/>
    <property type="match status" value="1"/>
</dbReference>
<feature type="binding site" evidence="5">
    <location>
        <position position="128"/>
    </location>
    <ligand>
        <name>ATP</name>
        <dbReference type="ChEBI" id="CHEBI:30616"/>
    </ligand>
</feature>
<feature type="binding site" evidence="5">
    <location>
        <position position="32"/>
    </location>
    <ligand>
        <name>AMP</name>
        <dbReference type="ChEBI" id="CHEBI:456215"/>
    </ligand>
</feature>
<evidence type="ECO:0000256" key="3">
    <source>
        <dbReference type="ARBA" id="ARBA00022741"/>
    </source>
</evidence>
<sequence length="192" mass="20772">MTRLIFFGPPGAGKGTQAKILSEEYGIPHISTGDILRAAVAQGTSLGQAAKSFMDRGELVPDELIIGIIKDRLAEPDAQQGWILDGFPRNVTQAEKLNDMLAATGQACDRVLNLVVADDVLKARLLSRGTAEGRSDDNLATIEHRLAIFHQTTEPLLKFYRAQQVNLLAEVDGDQPLSDVTRDLKQAIAPTA</sequence>
<dbReference type="EMBL" id="JAZAQF010000021">
    <property type="protein sequence ID" value="MFG3816775.1"/>
    <property type="molecule type" value="Genomic_DNA"/>
</dbReference>
<feature type="binding site" evidence="5">
    <location>
        <begin position="86"/>
        <end position="89"/>
    </location>
    <ligand>
        <name>AMP</name>
        <dbReference type="ChEBI" id="CHEBI:456215"/>
    </ligand>
</feature>
<feature type="binding site" evidence="5">
    <location>
        <begin position="58"/>
        <end position="60"/>
    </location>
    <ligand>
        <name>AMP</name>
        <dbReference type="ChEBI" id="CHEBI:456215"/>
    </ligand>
</feature>
<feature type="binding site" evidence="5">
    <location>
        <position position="145"/>
    </location>
    <ligand>
        <name>AMP</name>
        <dbReference type="ChEBI" id="CHEBI:456215"/>
    </ligand>
</feature>
<dbReference type="InterPro" id="IPR027417">
    <property type="entry name" value="P-loop_NTPase"/>
</dbReference>
<evidence type="ECO:0000313" key="9">
    <source>
        <dbReference type="Proteomes" id="UP001604335"/>
    </source>
</evidence>
<dbReference type="InterPro" id="IPR000850">
    <property type="entry name" value="Adenylat/UMP-CMP_kin"/>
</dbReference>
<comment type="pathway">
    <text evidence="5">Purine metabolism; AMP biosynthesis via salvage pathway; AMP from ADP: step 1/1.</text>
</comment>
<dbReference type="GO" id="GO:0004017">
    <property type="term" value="F:AMP kinase activity"/>
    <property type="evidence" value="ECO:0007669"/>
    <property type="project" value="UniProtKB-EC"/>
</dbReference>
<dbReference type="PRINTS" id="PR00094">
    <property type="entry name" value="ADENYLTKNASE"/>
</dbReference>
<dbReference type="RefSeq" id="WP_393010841.1">
    <property type="nucleotide sequence ID" value="NZ_JAZAQF010000021.1"/>
</dbReference>
<dbReference type="NCBIfam" id="NF011101">
    <property type="entry name" value="PRK14528.1"/>
    <property type="match status" value="1"/>
</dbReference>
<reference evidence="9" key="1">
    <citation type="journal article" date="2024" name="Algal Res.">
        <title>Biochemical, toxicological and genomic investigation of a high-biomass producing Limnothrix strain isolated from Italian shallow drinking water reservoir.</title>
        <authorList>
            <person name="Simonazzi M."/>
            <person name="Shishido T.K."/>
            <person name="Delbaje E."/>
            <person name="Wahlsten M."/>
            <person name="Fewer D.P."/>
            <person name="Sivonen K."/>
            <person name="Pezzolesi L."/>
            <person name="Pistocchi R."/>
        </authorList>
    </citation>
    <scope>NUCLEOTIDE SEQUENCE [LARGE SCALE GENOMIC DNA]</scope>
    <source>
        <strain evidence="9">LRLZ20PSL1</strain>
    </source>
</reference>
<feature type="region of interest" description="NMP" evidence="5">
    <location>
        <begin position="31"/>
        <end position="60"/>
    </location>
</feature>
<dbReference type="Proteomes" id="UP001604335">
    <property type="component" value="Unassembled WGS sequence"/>
</dbReference>
<keyword evidence="2 5" id="KW-0545">Nucleotide biosynthesis</keyword>
<proteinExistence type="inferred from homology"/>
<evidence type="ECO:0000256" key="5">
    <source>
        <dbReference type="HAMAP-Rule" id="MF_00235"/>
    </source>
</evidence>
<evidence type="ECO:0000256" key="4">
    <source>
        <dbReference type="ARBA" id="ARBA00022777"/>
    </source>
</evidence>
<comment type="domain">
    <text evidence="5">Consists of three domains, a large central CORE domain and two small peripheral domains, NMPbind and LID, which undergo movements during catalysis. The LID domain closes over the site of phosphoryl transfer upon ATP binding. Assembling and dissambling the active center during each catalytic cycle provides an effective means to prevent ATP hydrolysis.</text>
</comment>
<dbReference type="HAMAP" id="MF_00235">
    <property type="entry name" value="Adenylate_kinase_Adk"/>
    <property type="match status" value="1"/>
</dbReference>
<comment type="similarity">
    <text evidence="5 6">Belongs to the adenylate kinase family.</text>
</comment>
<comment type="caution">
    <text evidence="5">Lacks conserved residue(s) required for the propagation of feature annotation.</text>
</comment>
<comment type="subcellular location">
    <subcellularLocation>
        <location evidence="5 7">Cytoplasm</location>
    </subcellularLocation>
</comment>
<evidence type="ECO:0000256" key="6">
    <source>
        <dbReference type="RuleBase" id="RU003330"/>
    </source>
</evidence>
<dbReference type="Pfam" id="PF00406">
    <property type="entry name" value="ADK"/>
    <property type="match status" value="1"/>
</dbReference>
<dbReference type="InterPro" id="IPR006259">
    <property type="entry name" value="Adenyl_kin_sub"/>
</dbReference>
<keyword evidence="5" id="KW-0963">Cytoplasm</keyword>
<dbReference type="CDD" id="cd01428">
    <property type="entry name" value="ADK"/>
    <property type="match status" value="1"/>
</dbReference>
<comment type="function">
    <text evidence="5">Catalyzes the reversible transfer of the terminal phosphate group between ATP and AMP. Plays an important role in cellular energy homeostasis and in adenine nucleotide metabolism.</text>
</comment>
<keyword evidence="9" id="KW-1185">Reference proteome</keyword>
<organism evidence="8 9">
    <name type="scientific">Limnothrix redekei LRLZ20PSL1</name>
    <dbReference type="NCBI Taxonomy" id="3112953"/>
    <lineage>
        <taxon>Bacteria</taxon>
        <taxon>Bacillati</taxon>
        <taxon>Cyanobacteriota</taxon>
        <taxon>Cyanophyceae</taxon>
        <taxon>Pseudanabaenales</taxon>
        <taxon>Pseudanabaenaceae</taxon>
        <taxon>Limnothrix</taxon>
    </lineage>
</organism>
<evidence type="ECO:0000313" key="8">
    <source>
        <dbReference type="EMBL" id="MFG3816775.1"/>
    </source>
</evidence>
<keyword evidence="1 5" id="KW-0808">Transferase</keyword>